<evidence type="ECO:0000313" key="1">
    <source>
        <dbReference type="EMBL" id="RMT42136.1"/>
    </source>
</evidence>
<organism evidence="1 2">
    <name type="scientific">Pseudomonas syringae pv. solidagae</name>
    <dbReference type="NCBI Taxonomy" id="264458"/>
    <lineage>
        <taxon>Bacteria</taxon>
        <taxon>Pseudomonadati</taxon>
        <taxon>Pseudomonadota</taxon>
        <taxon>Gammaproteobacteria</taxon>
        <taxon>Pseudomonadales</taxon>
        <taxon>Pseudomonadaceae</taxon>
        <taxon>Pseudomonas</taxon>
        <taxon>Pseudomonas syringae</taxon>
    </lineage>
</organism>
<name>A0A3M5K2C3_PSESX</name>
<sequence>MCQAVGLLVKLAIRQALFAVLHCQRFRCALDLCFEQAMNGLFVRVIQGCVVELHQQLLTLGSRQDRQAFDGGVR</sequence>
<evidence type="ECO:0000313" key="2">
    <source>
        <dbReference type="Proteomes" id="UP000268096"/>
    </source>
</evidence>
<proteinExistence type="predicted"/>
<protein>
    <submittedName>
        <fullName evidence="1">Uncharacterized protein</fullName>
    </submittedName>
</protein>
<accession>A0A3M5K2C3</accession>
<reference evidence="1 2" key="1">
    <citation type="submission" date="2018-08" db="EMBL/GenBank/DDBJ databases">
        <title>Recombination of ecologically and evolutionarily significant loci maintains genetic cohesion in the Pseudomonas syringae species complex.</title>
        <authorList>
            <person name="Dillon M."/>
            <person name="Thakur S."/>
            <person name="Almeida R.N.D."/>
            <person name="Weir B.S."/>
            <person name="Guttman D.S."/>
        </authorList>
    </citation>
    <scope>NUCLEOTIDE SEQUENCE [LARGE SCALE GENOMIC DNA]</scope>
    <source>
        <strain evidence="1 2">ICMP 16926</strain>
    </source>
</reference>
<dbReference type="Proteomes" id="UP000268096">
    <property type="component" value="Unassembled WGS sequence"/>
</dbReference>
<comment type="caution">
    <text evidence="1">The sequence shown here is derived from an EMBL/GenBank/DDBJ whole genome shotgun (WGS) entry which is preliminary data.</text>
</comment>
<dbReference type="AlphaFoldDB" id="A0A3M5K2C3"/>
<dbReference type="EMBL" id="RBTH01000289">
    <property type="protein sequence ID" value="RMT42136.1"/>
    <property type="molecule type" value="Genomic_DNA"/>
</dbReference>
<gene>
    <name evidence="1" type="ORF">ALP48_200020</name>
</gene>